<dbReference type="InterPro" id="IPR024629">
    <property type="entry name" value="Ribosomal_mL67"/>
</dbReference>
<proteinExistence type="inferred from homology"/>
<evidence type="ECO:0000313" key="10">
    <source>
        <dbReference type="Proteomes" id="UP000267251"/>
    </source>
</evidence>
<reference evidence="10" key="1">
    <citation type="journal article" date="2018" name="Nat. Microbiol.">
        <title>Leveraging single-cell genomics to expand the fungal tree of life.</title>
        <authorList>
            <person name="Ahrendt S.R."/>
            <person name="Quandt C.A."/>
            <person name="Ciobanu D."/>
            <person name="Clum A."/>
            <person name="Salamov A."/>
            <person name="Andreopoulos B."/>
            <person name="Cheng J.F."/>
            <person name="Woyke T."/>
            <person name="Pelin A."/>
            <person name="Henrissat B."/>
            <person name="Reynolds N.K."/>
            <person name="Benny G.L."/>
            <person name="Smith M.E."/>
            <person name="James T.Y."/>
            <person name="Grigoriev I.V."/>
        </authorList>
    </citation>
    <scope>NUCLEOTIDE SEQUENCE [LARGE SCALE GENOMIC DNA]</scope>
</reference>
<dbReference type="PANTHER" id="PTHR28184:SF1">
    <property type="entry name" value="LARGE RIBOSOMAL SUBUNIT PROTEIN ML67"/>
    <property type="match status" value="1"/>
</dbReference>
<dbReference type="EMBL" id="KZ987837">
    <property type="protein sequence ID" value="RKP14420.1"/>
    <property type="molecule type" value="Genomic_DNA"/>
</dbReference>
<dbReference type="GO" id="GO:0005739">
    <property type="term" value="C:mitochondrion"/>
    <property type="evidence" value="ECO:0007669"/>
    <property type="project" value="UniProtKB-SubCell"/>
</dbReference>
<evidence type="ECO:0000256" key="7">
    <source>
        <dbReference type="ARBA" id="ARBA00023274"/>
    </source>
</evidence>
<dbReference type="GO" id="GO:0003697">
    <property type="term" value="F:single-stranded DNA binding"/>
    <property type="evidence" value="ECO:0007669"/>
    <property type="project" value="InterPro"/>
</dbReference>
<comment type="similarity">
    <text evidence="2">Belongs to the mitochondrion-specific ribosomal protein mL67 family.</text>
</comment>
<dbReference type="AlphaFoldDB" id="A0A4P9Y8V4"/>
<keyword evidence="10" id="KW-1185">Reference proteome</keyword>
<keyword evidence="4" id="KW-0805">Transcription regulation</keyword>
<comment type="subcellular location">
    <subcellularLocation>
        <location evidence="1">Mitochondrion</location>
    </subcellularLocation>
</comment>
<dbReference type="GO" id="GO:0000150">
    <property type="term" value="F:DNA strand exchange activity"/>
    <property type="evidence" value="ECO:0007669"/>
    <property type="project" value="InterPro"/>
</dbReference>
<evidence type="ECO:0000256" key="3">
    <source>
        <dbReference type="ARBA" id="ARBA00022980"/>
    </source>
</evidence>
<dbReference type="Proteomes" id="UP000267251">
    <property type="component" value="Unassembled WGS sequence"/>
</dbReference>
<dbReference type="Pfam" id="PF12829">
    <property type="entry name" value="Mhr1"/>
    <property type="match status" value="1"/>
</dbReference>
<evidence type="ECO:0000256" key="1">
    <source>
        <dbReference type="ARBA" id="ARBA00004173"/>
    </source>
</evidence>
<keyword evidence="3" id="KW-0689">Ribosomal protein</keyword>
<keyword evidence="6" id="KW-0804">Transcription</keyword>
<evidence type="ECO:0000256" key="8">
    <source>
        <dbReference type="ARBA" id="ARBA00035185"/>
    </source>
</evidence>
<dbReference type="GO" id="GO:1990904">
    <property type="term" value="C:ribonucleoprotein complex"/>
    <property type="evidence" value="ECO:0007669"/>
    <property type="project" value="UniProtKB-KW"/>
</dbReference>
<evidence type="ECO:0000313" key="9">
    <source>
        <dbReference type="EMBL" id="RKP14420.1"/>
    </source>
</evidence>
<keyword evidence="5" id="KW-0496">Mitochondrion</keyword>
<evidence type="ECO:0000256" key="2">
    <source>
        <dbReference type="ARBA" id="ARBA00010741"/>
    </source>
</evidence>
<evidence type="ECO:0000256" key="4">
    <source>
        <dbReference type="ARBA" id="ARBA00023015"/>
    </source>
</evidence>
<accession>A0A4P9Y8V4</accession>
<name>A0A4P9Y8V4_9FUNG</name>
<dbReference type="GO" id="GO:0005840">
    <property type="term" value="C:ribosome"/>
    <property type="evidence" value="ECO:0007669"/>
    <property type="project" value="UniProtKB-KW"/>
</dbReference>
<protein>
    <recommendedName>
        <fullName evidence="8">Large ribosomal subunit protein mL67</fullName>
    </recommendedName>
</protein>
<sequence>MATKALGRARGLYFYRNIRTQQVIINLSEGLRDDSLRNQLPDPTTRPPSIRKDLWRPMVVAMGLEESVARGLRQAILEMPVEKRRDPEYLKKPIVRRRVLEQDMVKTRVEQLRHVLTRLEGRRVLQSKPAPEVRLFWDDPQYQGEESEGTWPSSVTHDALVLKRGRMIQNEAIIRAPISEEVQARVQARKDHKARYRASQIDSPIPKGL</sequence>
<gene>
    <name evidence="9" type="ORF">BJ684DRAFT_19172</name>
</gene>
<evidence type="ECO:0000256" key="6">
    <source>
        <dbReference type="ARBA" id="ARBA00023163"/>
    </source>
</evidence>
<keyword evidence="7" id="KW-0687">Ribonucleoprotein</keyword>
<organism evidence="9 10">
    <name type="scientific">Piptocephalis cylindrospora</name>
    <dbReference type="NCBI Taxonomy" id="1907219"/>
    <lineage>
        <taxon>Eukaryota</taxon>
        <taxon>Fungi</taxon>
        <taxon>Fungi incertae sedis</taxon>
        <taxon>Zoopagomycota</taxon>
        <taxon>Zoopagomycotina</taxon>
        <taxon>Zoopagomycetes</taxon>
        <taxon>Zoopagales</taxon>
        <taxon>Piptocephalidaceae</taxon>
        <taxon>Piptocephalis</taxon>
    </lineage>
</organism>
<dbReference type="GO" id="GO:0003735">
    <property type="term" value="F:structural constituent of ribosome"/>
    <property type="evidence" value="ECO:0007669"/>
    <property type="project" value="TreeGrafter"/>
</dbReference>
<evidence type="ECO:0000256" key="5">
    <source>
        <dbReference type="ARBA" id="ARBA00023128"/>
    </source>
</evidence>
<dbReference type="PANTHER" id="PTHR28184">
    <property type="entry name" value="MITOCHONDRIAL HOMOLOGOUS RECOMBINATION PROTEIN 1"/>
    <property type="match status" value="1"/>
</dbReference>
<dbReference type="OrthoDB" id="434092at2759"/>